<reference evidence="4" key="1">
    <citation type="submission" date="2018-12" db="EMBL/GenBank/DDBJ databases">
        <title>Tengunoibacter tsumagoiensis gen. nov., sp. nov., Dictyobacter kobayashii sp. nov., D. alpinus sp. nov., and D. joshuensis sp. nov. and description of Dictyobacteraceae fam. nov. within the order Ktedonobacterales isolated from Tengu-no-mugimeshi.</title>
        <authorList>
            <person name="Wang C.M."/>
            <person name="Zheng Y."/>
            <person name="Sakai Y."/>
            <person name="Toyoda A."/>
            <person name="Minakuchi Y."/>
            <person name="Abe K."/>
            <person name="Yokota A."/>
            <person name="Yabe S."/>
        </authorList>
    </citation>
    <scope>NUCLEOTIDE SEQUENCE [LARGE SCALE GENOMIC DNA]</scope>
    <source>
        <strain evidence="4">Uno3</strain>
    </source>
</reference>
<dbReference type="PANTHER" id="PTHR35936">
    <property type="entry name" value="MEMBRANE-BOUND LYTIC MUREIN TRANSGLYCOSYLASE F"/>
    <property type="match status" value="1"/>
</dbReference>
<proteinExistence type="predicted"/>
<keyword evidence="1" id="KW-0732">Signal</keyword>
<feature type="domain" description="Solute-binding protein family 3/N-terminal" evidence="2">
    <location>
        <begin position="65"/>
        <end position="302"/>
    </location>
</feature>
<dbReference type="Proteomes" id="UP000287352">
    <property type="component" value="Unassembled WGS sequence"/>
</dbReference>
<gene>
    <name evidence="3" type="ORF">KTT_36000</name>
</gene>
<name>A0A402A402_9CHLR</name>
<dbReference type="Pfam" id="PF00497">
    <property type="entry name" value="SBP_bac_3"/>
    <property type="match status" value="1"/>
</dbReference>
<evidence type="ECO:0000256" key="1">
    <source>
        <dbReference type="ARBA" id="ARBA00022729"/>
    </source>
</evidence>
<evidence type="ECO:0000259" key="2">
    <source>
        <dbReference type="SMART" id="SM00062"/>
    </source>
</evidence>
<dbReference type="SUPFAM" id="SSF53850">
    <property type="entry name" value="Periplasmic binding protein-like II"/>
    <property type="match status" value="1"/>
</dbReference>
<dbReference type="EMBL" id="BIFR01000001">
    <property type="protein sequence ID" value="GCE13741.1"/>
    <property type="molecule type" value="Genomic_DNA"/>
</dbReference>
<protein>
    <submittedName>
        <fullName evidence="3">Amino acid ABC transporter substrate-binding protein</fullName>
    </submittedName>
</protein>
<dbReference type="PANTHER" id="PTHR35936:SF19">
    <property type="entry name" value="AMINO-ACID-BINDING PROTEIN YXEM-RELATED"/>
    <property type="match status" value="1"/>
</dbReference>
<evidence type="ECO:0000313" key="4">
    <source>
        <dbReference type="Proteomes" id="UP000287352"/>
    </source>
</evidence>
<organism evidence="3 4">
    <name type="scientific">Tengunoibacter tsumagoiensis</name>
    <dbReference type="NCBI Taxonomy" id="2014871"/>
    <lineage>
        <taxon>Bacteria</taxon>
        <taxon>Bacillati</taxon>
        <taxon>Chloroflexota</taxon>
        <taxon>Ktedonobacteria</taxon>
        <taxon>Ktedonobacterales</taxon>
        <taxon>Dictyobacteraceae</taxon>
        <taxon>Tengunoibacter</taxon>
    </lineage>
</organism>
<dbReference type="SMART" id="SM00062">
    <property type="entry name" value="PBPb"/>
    <property type="match status" value="1"/>
</dbReference>
<evidence type="ECO:0000313" key="3">
    <source>
        <dbReference type="EMBL" id="GCE13741.1"/>
    </source>
</evidence>
<dbReference type="PROSITE" id="PS51318">
    <property type="entry name" value="TAT"/>
    <property type="match status" value="1"/>
</dbReference>
<accession>A0A402A402</accession>
<comment type="caution">
    <text evidence="3">The sequence shown here is derived from an EMBL/GenBank/DDBJ whole genome shotgun (WGS) entry which is preliminary data.</text>
</comment>
<dbReference type="InterPro" id="IPR006311">
    <property type="entry name" value="TAT_signal"/>
</dbReference>
<dbReference type="Gene3D" id="3.40.190.10">
    <property type="entry name" value="Periplasmic binding protein-like II"/>
    <property type="match status" value="2"/>
</dbReference>
<dbReference type="InterPro" id="IPR001638">
    <property type="entry name" value="Solute-binding_3/MltF_N"/>
</dbReference>
<keyword evidence="4" id="KW-1185">Reference proteome</keyword>
<sequence length="311" mass="33602">MNGSGCIMTNELNRRSFLKRTGQTGSLVLAGSLLPTVLAACGGNISNAPAAGAKIESKGLKTAGVLQWGATAENGAPYVYQNPDGSGLIGFEQEIADAIAKLMGISQKHVETDYAQMEQALQAGNFDVVINGWEATEDRQKTEIFTQSYYHYGQQIVVRTNDPRFANKTQDDTLSLTDLHGYKVGTGAGFKAETLLADDKAITLQSYDPDLPFNDLALGRIDAVLIDLPTVAYFVQGAGPGGQKNKDLKLIGKPFALGDYVIGLNKSNPNAETLRKELDQALTELKSNGTLRQIYQKWNLWNDQQAAIGIK</sequence>
<dbReference type="AlphaFoldDB" id="A0A402A402"/>
<dbReference type="CDD" id="cd13530">
    <property type="entry name" value="PBP2_peptides_like"/>
    <property type="match status" value="1"/>
</dbReference>